<dbReference type="Gene3D" id="1.10.10.10">
    <property type="entry name" value="Winged helix-like DNA-binding domain superfamily/Winged helix DNA-binding domain"/>
    <property type="match status" value="1"/>
</dbReference>
<dbReference type="PANTHER" id="PTHR43433:SF8">
    <property type="entry name" value="BIFUNCTIONAL LIPASE_ADENYLATE CYCLASE LIPJ"/>
    <property type="match status" value="1"/>
</dbReference>
<dbReference type="InterPro" id="IPR000792">
    <property type="entry name" value="Tscrpt_reg_LuxR_C"/>
</dbReference>
<accession>A0ABU1YPT9</accession>
<dbReference type="InterPro" id="IPR000073">
    <property type="entry name" value="AB_hydrolase_1"/>
</dbReference>
<dbReference type="InterPro" id="IPR029058">
    <property type="entry name" value="AB_hydrolase_fold"/>
</dbReference>
<keyword evidence="3" id="KW-1185">Reference proteome</keyword>
<evidence type="ECO:0000259" key="1">
    <source>
        <dbReference type="PROSITE" id="PS50043"/>
    </source>
</evidence>
<dbReference type="InterPro" id="IPR016032">
    <property type="entry name" value="Sig_transdc_resp-reg_C-effctor"/>
</dbReference>
<organism evidence="2 3">
    <name type="scientific">Roseateles saccharophilus</name>
    <name type="common">Pseudomonas saccharophila</name>
    <dbReference type="NCBI Taxonomy" id="304"/>
    <lineage>
        <taxon>Bacteria</taxon>
        <taxon>Pseudomonadati</taxon>
        <taxon>Pseudomonadota</taxon>
        <taxon>Betaproteobacteria</taxon>
        <taxon>Burkholderiales</taxon>
        <taxon>Sphaerotilaceae</taxon>
        <taxon>Roseateles</taxon>
    </lineage>
</organism>
<dbReference type="SMART" id="SM00421">
    <property type="entry name" value="HTH_LUXR"/>
    <property type="match status" value="1"/>
</dbReference>
<dbReference type="PRINTS" id="PR00038">
    <property type="entry name" value="HTHLUXR"/>
</dbReference>
<dbReference type="EMBL" id="JAVDXU010000002">
    <property type="protein sequence ID" value="MDR7270864.1"/>
    <property type="molecule type" value="Genomic_DNA"/>
</dbReference>
<dbReference type="SUPFAM" id="SSF53474">
    <property type="entry name" value="alpha/beta-Hydrolases"/>
    <property type="match status" value="1"/>
</dbReference>
<dbReference type="InterPro" id="IPR050471">
    <property type="entry name" value="AB_hydrolase"/>
</dbReference>
<dbReference type="RefSeq" id="WP_310267191.1">
    <property type="nucleotide sequence ID" value="NZ_JAVDXU010000002.1"/>
</dbReference>
<gene>
    <name evidence="2" type="ORF">J2X20_003522</name>
</gene>
<feature type="domain" description="HTH luxR-type" evidence="1">
    <location>
        <begin position="292"/>
        <end position="357"/>
    </location>
</feature>
<name>A0ABU1YPT9_ROSSA</name>
<dbReference type="PROSITE" id="PS50043">
    <property type="entry name" value="HTH_LUXR_2"/>
    <property type="match status" value="1"/>
</dbReference>
<evidence type="ECO:0000313" key="2">
    <source>
        <dbReference type="EMBL" id="MDR7270864.1"/>
    </source>
</evidence>
<dbReference type="Proteomes" id="UP001180453">
    <property type="component" value="Unassembled WGS sequence"/>
</dbReference>
<reference evidence="2 3" key="1">
    <citation type="submission" date="2023-07" db="EMBL/GenBank/DDBJ databases">
        <title>Sorghum-associated microbial communities from plants grown in Nebraska, USA.</title>
        <authorList>
            <person name="Schachtman D."/>
        </authorList>
    </citation>
    <scope>NUCLEOTIDE SEQUENCE [LARGE SCALE GENOMIC DNA]</scope>
    <source>
        <strain evidence="2 3">BE314</strain>
    </source>
</reference>
<dbReference type="PRINTS" id="PR00111">
    <property type="entry name" value="ABHYDROLASE"/>
</dbReference>
<dbReference type="Gene3D" id="3.40.50.1820">
    <property type="entry name" value="alpha/beta hydrolase"/>
    <property type="match status" value="1"/>
</dbReference>
<dbReference type="Pfam" id="PF00196">
    <property type="entry name" value="GerE"/>
    <property type="match status" value="1"/>
</dbReference>
<dbReference type="PANTHER" id="PTHR43433">
    <property type="entry name" value="HYDROLASE, ALPHA/BETA FOLD FAMILY PROTEIN"/>
    <property type="match status" value="1"/>
</dbReference>
<sequence length="361" mass="39858">MTAVTLRQSIRFATAADGVRIAYATSGSGPPLVKIGTWMSHLEFDLGSPVWGHLLSWLAQRFTLLRYDQRGNGLSDWNVADLSFQAWVRDLATVIDASGQDRVALLGLSQGAPVAIAYAVRYPERVSHLILHGGYARGRRRRGADAAPESLDAAVIQLIEHGWGGDDASFRQFFTSQFVPDGTPEQHRWFNELERVSASPGNAARLLRQMYDIDVTADLAAVTCPTLVLHASGDLRVPFGEGRLLAGAISHARFVPLDSRNHLMLEHEAAWRRWTEEVAWFMEVREEMPTVDPARLATLTPRERELLELIAQGRDNAQIGALLGLSDKTVRNHITSIFAKLEVENRPQAIVLARSAGLGTN</sequence>
<proteinExistence type="predicted"/>
<comment type="caution">
    <text evidence="2">The sequence shown here is derived from an EMBL/GenBank/DDBJ whole genome shotgun (WGS) entry which is preliminary data.</text>
</comment>
<dbReference type="CDD" id="cd06170">
    <property type="entry name" value="LuxR_C_like"/>
    <property type="match status" value="1"/>
</dbReference>
<dbReference type="SUPFAM" id="SSF46894">
    <property type="entry name" value="C-terminal effector domain of the bipartite response regulators"/>
    <property type="match status" value="1"/>
</dbReference>
<dbReference type="InterPro" id="IPR036388">
    <property type="entry name" value="WH-like_DNA-bd_sf"/>
</dbReference>
<protein>
    <submittedName>
        <fullName evidence="2">Pimeloyl-ACP methyl ester carboxylesterase/DNA-binding CsgD family transcriptional regulator</fullName>
    </submittedName>
</protein>
<dbReference type="Pfam" id="PF00561">
    <property type="entry name" value="Abhydrolase_1"/>
    <property type="match status" value="1"/>
</dbReference>
<evidence type="ECO:0000313" key="3">
    <source>
        <dbReference type="Proteomes" id="UP001180453"/>
    </source>
</evidence>
<dbReference type="PROSITE" id="PS00622">
    <property type="entry name" value="HTH_LUXR_1"/>
    <property type="match status" value="1"/>
</dbReference>